<evidence type="ECO:0000256" key="9">
    <source>
        <dbReference type="ARBA" id="ARBA00022892"/>
    </source>
</evidence>
<dbReference type="GO" id="GO:0006508">
    <property type="term" value="P:proteolysis"/>
    <property type="evidence" value="ECO:0007669"/>
    <property type="project" value="UniProtKB-KW"/>
</dbReference>
<dbReference type="PROSITE" id="PS51417">
    <property type="entry name" value="ARF"/>
    <property type="match status" value="1"/>
</dbReference>
<evidence type="ECO:0000256" key="6">
    <source>
        <dbReference type="ARBA" id="ARBA00022707"/>
    </source>
</evidence>
<dbReference type="SMART" id="SM00177">
    <property type="entry name" value="ARF"/>
    <property type="match status" value="1"/>
</dbReference>
<accession>A0A813TSR1</accession>
<name>A0A813TSR1_ADIRI</name>
<evidence type="ECO:0000256" key="12">
    <source>
        <dbReference type="ARBA" id="ARBA00023134"/>
    </source>
</evidence>
<keyword evidence="8" id="KW-0378">Hydrolase</keyword>
<dbReference type="GO" id="GO:0015031">
    <property type="term" value="P:protein transport"/>
    <property type="evidence" value="ECO:0007669"/>
    <property type="project" value="UniProtKB-KW"/>
</dbReference>
<evidence type="ECO:0000256" key="15">
    <source>
        <dbReference type="ARBA" id="ARBA00034848"/>
    </source>
</evidence>
<evidence type="ECO:0000256" key="16">
    <source>
        <dbReference type="ARBA" id="ARBA00034908"/>
    </source>
</evidence>
<comment type="similarity">
    <text evidence="2">Belongs to the small GTPase superfamily. Arf family.</text>
</comment>
<keyword evidence="7 18" id="KW-0547">Nucleotide-binding</keyword>
<comment type="subcellular location">
    <subcellularLocation>
        <location evidence="1">Golgi apparatus</location>
    </subcellularLocation>
</comment>
<dbReference type="PANTHER" id="PTHR28631">
    <property type="entry name" value="UPF0692 PROTEIN C19ORF54"/>
    <property type="match status" value="1"/>
</dbReference>
<evidence type="ECO:0000256" key="8">
    <source>
        <dbReference type="ARBA" id="ARBA00022801"/>
    </source>
</evidence>
<evidence type="ECO:0000256" key="17">
    <source>
        <dbReference type="ARBA" id="ARBA00049041"/>
    </source>
</evidence>
<dbReference type="AlphaFoldDB" id="A0A813TSR1"/>
<feature type="binding site" evidence="18">
    <location>
        <position position="18"/>
    </location>
    <ligand>
        <name>GTP</name>
        <dbReference type="ChEBI" id="CHEBI:37565"/>
    </ligand>
</feature>
<organism evidence="20 21">
    <name type="scientific">Adineta ricciae</name>
    <name type="common">Rotifer</name>
    <dbReference type="NCBI Taxonomy" id="249248"/>
    <lineage>
        <taxon>Eukaryota</taxon>
        <taxon>Metazoa</taxon>
        <taxon>Spiralia</taxon>
        <taxon>Gnathifera</taxon>
        <taxon>Rotifera</taxon>
        <taxon>Eurotatoria</taxon>
        <taxon>Bdelloidea</taxon>
        <taxon>Adinetida</taxon>
        <taxon>Adinetidae</taxon>
        <taxon>Adineta</taxon>
    </lineage>
</organism>
<evidence type="ECO:0000256" key="14">
    <source>
        <dbReference type="ARBA" id="ARBA00034725"/>
    </source>
</evidence>
<keyword evidence="12 18" id="KW-0342">GTP-binding</keyword>
<evidence type="ECO:0000256" key="2">
    <source>
        <dbReference type="ARBA" id="ARBA00010290"/>
    </source>
</evidence>
<feature type="binding site" evidence="18">
    <location>
        <begin position="74"/>
        <end position="77"/>
    </location>
    <ligand>
        <name>GTP</name>
        <dbReference type="ChEBI" id="CHEBI:37565"/>
    </ligand>
</feature>
<evidence type="ECO:0000256" key="4">
    <source>
        <dbReference type="ARBA" id="ARBA00022448"/>
    </source>
</evidence>
<dbReference type="PANTHER" id="PTHR28631:SF1">
    <property type="entry name" value="ACTIN MATURATION PROTEASE"/>
    <property type="match status" value="1"/>
</dbReference>
<keyword evidence="11" id="KW-0333">Golgi apparatus</keyword>
<keyword evidence="19" id="KW-1133">Transmembrane helix</keyword>
<dbReference type="InterPro" id="IPR040043">
    <property type="entry name" value="ACTMAP"/>
</dbReference>
<evidence type="ECO:0000256" key="19">
    <source>
        <dbReference type="SAM" id="Phobius"/>
    </source>
</evidence>
<keyword evidence="9" id="KW-0931">ER-Golgi transport</keyword>
<keyword evidence="6" id="KW-0519">Myristate</keyword>
<evidence type="ECO:0000256" key="11">
    <source>
        <dbReference type="ARBA" id="ARBA00023034"/>
    </source>
</evidence>
<dbReference type="GO" id="GO:0005794">
    <property type="term" value="C:Golgi apparatus"/>
    <property type="evidence" value="ECO:0007669"/>
    <property type="project" value="UniProtKB-SubCell"/>
</dbReference>
<evidence type="ECO:0000256" key="3">
    <source>
        <dbReference type="ARBA" id="ARBA00022438"/>
    </source>
</evidence>
<evidence type="ECO:0000256" key="1">
    <source>
        <dbReference type="ARBA" id="ARBA00004555"/>
    </source>
</evidence>
<dbReference type="InterPro" id="IPR027417">
    <property type="entry name" value="P-loop_NTPase"/>
</dbReference>
<dbReference type="InterPro" id="IPR006689">
    <property type="entry name" value="Small_GTPase_ARF/SAR"/>
</dbReference>
<evidence type="ECO:0000256" key="18">
    <source>
        <dbReference type="PIRSR" id="PIRSR606689-1"/>
    </source>
</evidence>
<dbReference type="Gene3D" id="3.40.50.300">
    <property type="entry name" value="P-loop containing nucleotide triphosphate hydrolases"/>
    <property type="match status" value="1"/>
</dbReference>
<keyword evidence="5" id="KW-0645">Protease</keyword>
<comment type="caution">
    <text evidence="20">The sequence shown here is derived from an EMBL/GenBank/DDBJ whole genome shotgun (WGS) entry which is preliminary data.</text>
</comment>
<protein>
    <recommendedName>
        <fullName evidence="15">Actin maturation protease</fullName>
    </recommendedName>
    <alternativeName>
        <fullName evidence="16">Actin aminopeptidase ACTMAP</fullName>
    </alternativeName>
</protein>
<dbReference type="Pfam" id="PF21646">
    <property type="entry name" value="ACTMAP-like_C"/>
    <property type="match status" value="1"/>
</dbReference>
<dbReference type="GO" id="GO:0005525">
    <property type="term" value="F:GTP binding"/>
    <property type="evidence" value="ECO:0007669"/>
    <property type="project" value="UniProtKB-KW"/>
</dbReference>
<evidence type="ECO:0000313" key="20">
    <source>
        <dbReference type="EMBL" id="CAF0812585.1"/>
    </source>
</evidence>
<keyword evidence="21" id="KW-1185">Reference proteome</keyword>
<feature type="transmembrane region" description="Helical" evidence="19">
    <location>
        <begin position="125"/>
        <end position="145"/>
    </location>
</feature>
<dbReference type="Proteomes" id="UP000663828">
    <property type="component" value="Unassembled WGS sequence"/>
</dbReference>
<keyword evidence="10" id="KW-0653">Protein transport</keyword>
<dbReference type="SUPFAM" id="SSF52540">
    <property type="entry name" value="P-loop containing nucleoside triphosphate hydrolases"/>
    <property type="match status" value="1"/>
</dbReference>
<proteinExistence type="inferred from homology"/>
<dbReference type="FunFam" id="3.40.50.300:FF:003500">
    <property type="entry name" value="ADP-ribosylation factor 1"/>
    <property type="match status" value="1"/>
</dbReference>
<evidence type="ECO:0000313" key="21">
    <source>
        <dbReference type="Proteomes" id="UP000663828"/>
    </source>
</evidence>
<gene>
    <name evidence="20" type="ORF">XAT740_LOCUS3542</name>
</gene>
<dbReference type="EMBL" id="CAJNOR010000136">
    <property type="protein sequence ID" value="CAF0812585.1"/>
    <property type="molecule type" value="Genomic_DNA"/>
</dbReference>
<evidence type="ECO:0000256" key="5">
    <source>
        <dbReference type="ARBA" id="ARBA00022670"/>
    </source>
</evidence>
<keyword evidence="4" id="KW-0813">Transport</keyword>
<evidence type="ECO:0000256" key="13">
    <source>
        <dbReference type="ARBA" id="ARBA00023288"/>
    </source>
</evidence>
<dbReference type="GO" id="GO:0003924">
    <property type="term" value="F:GTPase activity"/>
    <property type="evidence" value="ECO:0007669"/>
    <property type="project" value="InterPro"/>
</dbReference>
<keyword evidence="13" id="KW-0449">Lipoprotein</keyword>
<comment type="catalytic activity">
    <reaction evidence="17">
        <text>N-terminal N(alpha)-acetyl-L-cysteinyl-L-aspartyl-[protein] + H2O = N-terminal L-aspartyl-[protein] + N-acetyl-L-cysteine</text>
        <dbReference type="Rhea" id="RHEA:74579"/>
        <dbReference type="Rhea" id="RHEA-COMP:12669"/>
        <dbReference type="Rhea" id="RHEA-COMP:18395"/>
        <dbReference type="ChEBI" id="CHEBI:15377"/>
        <dbReference type="ChEBI" id="CHEBI:64720"/>
        <dbReference type="ChEBI" id="CHEBI:78236"/>
        <dbReference type="ChEBI" id="CHEBI:193599"/>
    </reaction>
    <physiologicalReaction direction="left-to-right" evidence="17">
        <dbReference type="Rhea" id="RHEA:74580"/>
    </physiologicalReaction>
</comment>
<dbReference type="GO" id="GO:0016192">
    <property type="term" value="P:vesicle-mediated transport"/>
    <property type="evidence" value="ECO:0007669"/>
    <property type="project" value="UniProtKB-KW"/>
</dbReference>
<sequence>MEIMKYKTNTIVSWDLQGKEKQRVLWRPYFRDTAYLIFVIDSTDHEYINDARDELHRLLSEPDLFNAHLLVYANKCDLANAMSVAKITDKLELHLVKDRRWQLVQTCATSGEGLFEEWKHGHQKLFVHLIGLYYTIVLCLLYKVWLYNSRSKFNRDETKKYELVLYKPIEPILQEGPQCGIVALAMAMSNHSCDVKVQSIFEKAKELLYTIQGELFDAHVIPHLCEQFNLTATVHKWAKVTDLVDCLQSGCICLVPYDSDANHEPCLKKGHRAHWLLVHGYLKELTSSSSNEYDLVLVQHGKSKFLGAFSMLDLFQSNGQLVDIDPKRRTDSEYCLPKDASLKETLCNLFVAI</sequence>
<dbReference type="Pfam" id="PF00025">
    <property type="entry name" value="Arf"/>
    <property type="match status" value="1"/>
</dbReference>
<dbReference type="GO" id="GO:0004177">
    <property type="term" value="F:aminopeptidase activity"/>
    <property type="evidence" value="ECO:0007669"/>
    <property type="project" value="UniProtKB-KW"/>
</dbReference>
<evidence type="ECO:0000256" key="10">
    <source>
        <dbReference type="ARBA" id="ARBA00022927"/>
    </source>
</evidence>
<evidence type="ECO:0000256" key="7">
    <source>
        <dbReference type="ARBA" id="ARBA00022741"/>
    </source>
</evidence>
<dbReference type="CDD" id="cd00878">
    <property type="entry name" value="Arf_Arl"/>
    <property type="match status" value="1"/>
</dbReference>
<keyword evidence="19" id="KW-0812">Transmembrane</keyword>
<reference evidence="20" key="1">
    <citation type="submission" date="2021-02" db="EMBL/GenBank/DDBJ databases">
        <authorList>
            <person name="Nowell W R."/>
        </authorList>
    </citation>
    <scope>NUCLEOTIDE SEQUENCE</scope>
</reference>
<comment type="similarity">
    <text evidence="14">Belongs to the ACTMAP family.</text>
</comment>
<keyword evidence="3" id="KW-0031">Aminopeptidase</keyword>
<keyword evidence="19" id="KW-0472">Membrane</keyword>